<comment type="caution">
    <text evidence="2">The sequence shown here is derived from an EMBL/GenBank/DDBJ whole genome shotgun (WGS) entry which is preliminary data.</text>
</comment>
<reference evidence="2 3" key="1">
    <citation type="submission" date="2021-03" db="EMBL/GenBank/DDBJ databases">
        <authorList>
            <person name="Kanchanasin P."/>
            <person name="Saeng-In P."/>
            <person name="Phongsopitanun W."/>
            <person name="Yuki M."/>
            <person name="Kudo T."/>
            <person name="Ohkuma M."/>
            <person name="Tanasupawat S."/>
        </authorList>
    </citation>
    <scope>NUCLEOTIDE SEQUENCE [LARGE SCALE GENOMIC DNA]</scope>
    <source>
        <strain evidence="2 3">L46</strain>
    </source>
</reference>
<dbReference type="Proteomes" id="UP000666915">
    <property type="component" value="Unassembled WGS sequence"/>
</dbReference>
<accession>A0ABS3R271</accession>
<sequence>MRGRKATWKTTTGWLLTVGAIAAGGIAVSAGTASAGDGCVPYKGGCGKVVNHTTPITTCISWHGNGDDGTYQTSGYCKKKGKVYTNGTSTATHDVDAIYIPKGMKFVGSGRSHNRLFPSSWCGGKRSWTHRGNGWWKFGNYCTITLDYWTTP</sequence>
<evidence type="ECO:0000313" key="3">
    <source>
        <dbReference type="Proteomes" id="UP000666915"/>
    </source>
</evidence>
<keyword evidence="3" id="KW-1185">Reference proteome</keyword>
<dbReference type="EMBL" id="JAGEOK010000014">
    <property type="protein sequence ID" value="MBO2440340.1"/>
    <property type="molecule type" value="Genomic_DNA"/>
</dbReference>
<gene>
    <name evidence="2" type="ORF">J4557_22690</name>
</gene>
<protein>
    <recommendedName>
        <fullName evidence="4">Secreted protein</fullName>
    </recommendedName>
</protein>
<evidence type="ECO:0000313" key="2">
    <source>
        <dbReference type="EMBL" id="MBO2440340.1"/>
    </source>
</evidence>
<feature type="chain" id="PRO_5046347438" description="Secreted protein" evidence="1">
    <location>
        <begin position="36"/>
        <end position="152"/>
    </location>
</feature>
<organism evidence="2 3">
    <name type="scientific">Actinomadura nitritigenes</name>
    <dbReference type="NCBI Taxonomy" id="134602"/>
    <lineage>
        <taxon>Bacteria</taxon>
        <taxon>Bacillati</taxon>
        <taxon>Actinomycetota</taxon>
        <taxon>Actinomycetes</taxon>
        <taxon>Streptosporangiales</taxon>
        <taxon>Thermomonosporaceae</taxon>
        <taxon>Actinomadura</taxon>
    </lineage>
</organism>
<proteinExistence type="predicted"/>
<dbReference type="RefSeq" id="WP_208268726.1">
    <property type="nucleotide sequence ID" value="NZ_BAAAGM010000074.1"/>
</dbReference>
<evidence type="ECO:0008006" key="4">
    <source>
        <dbReference type="Google" id="ProtNLM"/>
    </source>
</evidence>
<evidence type="ECO:0000256" key="1">
    <source>
        <dbReference type="SAM" id="SignalP"/>
    </source>
</evidence>
<feature type="signal peptide" evidence="1">
    <location>
        <begin position="1"/>
        <end position="35"/>
    </location>
</feature>
<keyword evidence="1" id="KW-0732">Signal</keyword>
<name>A0ABS3R271_9ACTN</name>